<comment type="caution">
    <text evidence="2">The sequence shown here is derived from an EMBL/GenBank/DDBJ whole genome shotgun (WGS) entry which is preliminary data.</text>
</comment>
<feature type="region of interest" description="Disordered" evidence="1">
    <location>
        <begin position="37"/>
        <end position="58"/>
    </location>
</feature>
<dbReference type="EMBL" id="BSTJ01000024">
    <property type="protein sequence ID" value="GLY81910.1"/>
    <property type="molecule type" value="Genomic_DNA"/>
</dbReference>
<evidence type="ECO:0000313" key="2">
    <source>
        <dbReference type="EMBL" id="GLY81910.1"/>
    </source>
</evidence>
<protein>
    <submittedName>
        <fullName evidence="2">Uncharacterized protein</fullName>
    </submittedName>
</protein>
<feature type="region of interest" description="Disordered" evidence="1">
    <location>
        <begin position="1"/>
        <end position="24"/>
    </location>
</feature>
<evidence type="ECO:0000313" key="3">
    <source>
        <dbReference type="Proteomes" id="UP001165135"/>
    </source>
</evidence>
<gene>
    <name evidence="2" type="ORF">Airi01_101770</name>
</gene>
<accession>A0A9W6RXY2</accession>
<evidence type="ECO:0000256" key="1">
    <source>
        <dbReference type="SAM" id="MobiDB-lite"/>
    </source>
</evidence>
<proteinExistence type="predicted"/>
<dbReference type="AlphaFoldDB" id="A0A9W6RXY2"/>
<reference evidence="2" key="1">
    <citation type="submission" date="2023-03" db="EMBL/GenBank/DDBJ databases">
        <title>Actinoallomurus iriomotensis NBRC 103681.</title>
        <authorList>
            <person name="Ichikawa N."/>
            <person name="Sato H."/>
            <person name="Tonouchi N."/>
        </authorList>
    </citation>
    <scope>NUCLEOTIDE SEQUENCE</scope>
    <source>
        <strain evidence="2">NBRC 103681</strain>
    </source>
</reference>
<feature type="compositionally biased region" description="Low complexity" evidence="1">
    <location>
        <begin position="1"/>
        <end position="14"/>
    </location>
</feature>
<dbReference type="Proteomes" id="UP001165135">
    <property type="component" value="Unassembled WGS sequence"/>
</dbReference>
<dbReference type="RefSeq" id="WP_285637008.1">
    <property type="nucleotide sequence ID" value="NZ_BSTJ01000024.1"/>
</dbReference>
<name>A0A9W6RXY2_9ACTN</name>
<feature type="compositionally biased region" description="Low complexity" evidence="1">
    <location>
        <begin position="39"/>
        <end position="49"/>
    </location>
</feature>
<organism evidence="2 3">
    <name type="scientific">Actinoallomurus iriomotensis</name>
    <dbReference type="NCBI Taxonomy" id="478107"/>
    <lineage>
        <taxon>Bacteria</taxon>
        <taxon>Bacillati</taxon>
        <taxon>Actinomycetota</taxon>
        <taxon>Actinomycetes</taxon>
        <taxon>Streptosporangiales</taxon>
        <taxon>Thermomonosporaceae</taxon>
        <taxon>Actinoallomurus</taxon>
    </lineage>
</organism>
<sequence length="58" mass="5920">MATGNATGTPPGAGSYPDGDPEAIRALAADLRRMAGRLTAMPAPAPAGRRATRTSRNR</sequence>